<keyword evidence="3" id="KW-0238">DNA-binding</keyword>
<evidence type="ECO:0000256" key="4">
    <source>
        <dbReference type="ARBA" id="ARBA00023163"/>
    </source>
</evidence>
<evidence type="ECO:0000256" key="5">
    <source>
        <dbReference type="ARBA" id="ARBA00023242"/>
    </source>
</evidence>
<dbReference type="Proteomes" id="UP000236291">
    <property type="component" value="Unassembled WGS sequence"/>
</dbReference>
<keyword evidence="2" id="KW-0805">Transcription regulation</keyword>
<evidence type="ECO:0000256" key="1">
    <source>
        <dbReference type="ARBA" id="ARBA00004123"/>
    </source>
</evidence>
<name>A0A2K3JY93_TRIPR</name>
<keyword evidence="4" id="KW-0804">Transcription</keyword>
<comment type="caution">
    <text evidence="7">The sequence shown here is derived from an EMBL/GenBank/DDBJ whole genome shotgun (WGS) entry which is preliminary data.</text>
</comment>
<evidence type="ECO:0000256" key="6">
    <source>
        <dbReference type="SAM" id="Phobius"/>
    </source>
</evidence>
<evidence type="ECO:0000256" key="2">
    <source>
        <dbReference type="ARBA" id="ARBA00023015"/>
    </source>
</evidence>
<evidence type="ECO:0000313" key="8">
    <source>
        <dbReference type="Proteomes" id="UP000236291"/>
    </source>
</evidence>
<keyword evidence="6" id="KW-0812">Transmembrane</keyword>
<reference evidence="7 8" key="1">
    <citation type="journal article" date="2014" name="Am. J. Bot.">
        <title>Genome assembly and annotation for red clover (Trifolium pratense; Fabaceae).</title>
        <authorList>
            <person name="Istvanek J."/>
            <person name="Jaros M."/>
            <person name="Krenek A."/>
            <person name="Repkova J."/>
        </authorList>
    </citation>
    <scope>NUCLEOTIDE SEQUENCE [LARGE SCALE GENOMIC DNA]</scope>
    <source>
        <strain evidence="8">cv. Tatra</strain>
        <tissue evidence="7">Young leaves</tissue>
    </source>
</reference>
<evidence type="ECO:0000256" key="3">
    <source>
        <dbReference type="ARBA" id="ARBA00023125"/>
    </source>
</evidence>
<feature type="non-terminal residue" evidence="7">
    <location>
        <position position="1"/>
    </location>
</feature>
<comment type="subcellular location">
    <subcellularLocation>
        <location evidence="1">Nucleus</location>
    </subcellularLocation>
</comment>
<dbReference type="GO" id="GO:0005634">
    <property type="term" value="C:nucleus"/>
    <property type="evidence" value="ECO:0007669"/>
    <property type="project" value="UniProtKB-SubCell"/>
</dbReference>
<dbReference type="SUPFAM" id="SSF101936">
    <property type="entry name" value="DNA-binding pseudobarrel domain"/>
    <property type="match status" value="1"/>
</dbReference>
<dbReference type="EMBL" id="ASHM01130172">
    <property type="protein sequence ID" value="PNX59035.1"/>
    <property type="molecule type" value="Genomic_DNA"/>
</dbReference>
<accession>A0A2K3JY93</accession>
<protein>
    <submittedName>
        <fullName evidence="7">Uncharacterized protein</fullName>
    </submittedName>
</protein>
<sequence>GRGVLPGIYARCVGPVIGNTAILQDTNLNQVQVVVERDKSGIYFTHGWSRMRDLYKISIGAWVVLTFVNLFLFHIRLINITGFPITCPLRNPPYRLMLEEGFQTGSWDAPIPFFVMPKVYTHMLEKTLTAADVASGTL</sequence>
<reference evidence="7 8" key="2">
    <citation type="journal article" date="2017" name="Front. Plant Sci.">
        <title>Gene Classification and Mining of Molecular Markers Useful in Red Clover (Trifolium pratense) Breeding.</title>
        <authorList>
            <person name="Istvanek J."/>
            <person name="Dluhosova J."/>
            <person name="Dluhos P."/>
            <person name="Patkova L."/>
            <person name="Nedelnik J."/>
            <person name="Repkova J."/>
        </authorList>
    </citation>
    <scope>NUCLEOTIDE SEQUENCE [LARGE SCALE GENOMIC DNA]</scope>
    <source>
        <strain evidence="8">cv. Tatra</strain>
        <tissue evidence="7">Young leaves</tissue>
    </source>
</reference>
<dbReference type="GO" id="GO:0003677">
    <property type="term" value="F:DNA binding"/>
    <property type="evidence" value="ECO:0007669"/>
    <property type="project" value="UniProtKB-KW"/>
</dbReference>
<dbReference type="InterPro" id="IPR015300">
    <property type="entry name" value="DNA-bd_pseudobarrel_sf"/>
</dbReference>
<dbReference type="AlphaFoldDB" id="A0A2K3JY93"/>
<feature type="non-terminal residue" evidence="7">
    <location>
        <position position="138"/>
    </location>
</feature>
<evidence type="ECO:0000313" key="7">
    <source>
        <dbReference type="EMBL" id="PNX59035.1"/>
    </source>
</evidence>
<proteinExistence type="predicted"/>
<feature type="transmembrane region" description="Helical" evidence="6">
    <location>
        <begin position="54"/>
        <end position="73"/>
    </location>
</feature>
<keyword evidence="6" id="KW-0472">Membrane</keyword>
<organism evidence="7 8">
    <name type="scientific">Trifolium pratense</name>
    <name type="common">Red clover</name>
    <dbReference type="NCBI Taxonomy" id="57577"/>
    <lineage>
        <taxon>Eukaryota</taxon>
        <taxon>Viridiplantae</taxon>
        <taxon>Streptophyta</taxon>
        <taxon>Embryophyta</taxon>
        <taxon>Tracheophyta</taxon>
        <taxon>Spermatophyta</taxon>
        <taxon>Magnoliopsida</taxon>
        <taxon>eudicotyledons</taxon>
        <taxon>Gunneridae</taxon>
        <taxon>Pentapetalae</taxon>
        <taxon>rosids</taxon>
        <taxon>fabids</taxon>
        <taxon>Fabales</taxon>
        <taxon>Fabaceae</taxon>
        <taxon>Papilionoideae</taxon>
        <taxon>50 kb inversion clade</taxon>
        <taxon>NPAAA clade</taxon>
        <taxon>Hologalegina</taxon>
        <taxon>IRL clade</taxon>
        <taxon>Trifolieae</taxon>
        <taxon>Trifolium</taxon>
    </lineage>
</organism>
<gene>
    <name evidence="7" type="ORF">L195_g059485</name>
</gene>
<dbReference type="Gene3D" id="2.40.330.10">
    <property type="entry name" value="DNA-binding pseudobarrel domain"/>
    <property type="match status" value="1"/>
</dbReference>
<keyword evidence="6" id="KW-1133">Transmembrane helix</keyword>
<keyword evidence="5" id="KW-0539">Nucleus</keyword>